<dbReference type="EMBL" id="JAWDJR010000003">
    <property type="protein sequence ID" value="KAK9977272.1"/>
    <property type="molecule type" value="Genomic_DNA"/>
</dbReference>
<name>A0AAW2AX19_CULAL</name>
<reference evidence="1 2" key="1">
    <citation type="submission" date="2024-05" db="EMBL/GenBank/DDBJ databases">
        <title>A high-quality chromosomal-level genome assembly of Topmouth culter (Culter alburnus).</title>
        <authorList>
            <person name="Zhao H."/>
        </authorList>
    </citation>
    <scope>NUCLEOTIDE SEQUENCE [LARGE SCALE GENOMIC DNA]</scope>
    <source>
        <strain evidence="1">CATC2023</strain>
        <tissue evidence="1">Muscle</tissue>
    </source>
</reference>
<evidence type="ECO:0000313" key="1">
    <source>
        <dbReference type="EMBL" id="KAK9977272.1"/>
    </source>
</evidence>
<keyword evidence="2" id="KW-1185">Reference proteome</keyword>
<proteinExistence type="predicted"/>
<accession>A0AAW2AX19</accession>
<comment type="caution">
    <text evidence="1">The sequence shown here is derived from an EMBL/GenBank/DDBJ whole genome shotgun (WGS) entry which is preliminary data.</text>
</comment>
<evidence type="ECO:0008006" key="3">
    <source>
        <dbReference type="Google" id="ProtNLM"/>
    </source>
</evidence>
<organism evidence="1 2">
    <name type="scientific">Culter alburnus</name>
    <name type="common">Topmouth culter</name>
    <dbReference type="NCBI Taxonomy" id="194366"/>
    <lineage>
        <taxon>Eukaryota</taxon>
        <taxon>Metazoa</taxon>
        <taxon>Chordata</taxon>
        <taxon>Craniata</taxon>
        <taxon>Vertebrata</taxon>
        <taxon>Euteleostomi</taxon>
        <taxon>Actinopterygii</taxon>
        <taxon>Neopterygii</taxon>
        <taxon>Teleostei</taxon>
        <taxon>Ostariophysi</taxon>
        <taxon>Cypriniformes</taxon>
        <taxon>Xenocyprididae</taxon>
        <taxon>Xenocypridinae</taxon>
        <taxon>Culter</taxon>
    </lineage>
</organism>
<evidence type="ECO:0000313" key="2">
    <source>
        <dbReference type="Proteomes" id="UP001479290"/>
    </source>
</evidence>
<protein>
    <recommendedName>
        <fullName evidence="3">Retrotransposon gag domain-containing protein</fullName>
    </recommendedName>
</protein>
<dbReference type="Proteomes" id="UP001479290">
    <property type="component" value="Unassembled WGS sequence"/>
</dbReference>
<dbReference type="AlphaFoldDB" id="A0AAW2AX19"/>
<sequence>MGILLTPVSPADRLLTLTQDGHSIEQYVEEFLELSYLRAWNEATLKNIFWIGLDDYLYQQVPAGTIPSSLAQYLDYVLWLSGSSLTVCEVDNTTATQPQLPSSIPVSSPQSRATLSCVPSPMTAPASSPEQGAMCKLCNLVILYIIAFF</sequence>
<gene>
    <name evidence="1" type="ORF">ABG768_019093</name>
</gene>